<evidence type="ECO:0000313" key="2">
    <source>
        <dbReference type="Proteomes" id="UP000000226"/>
    </source>
</evidence>
<gene>
    <name evidence="1" type="ORF">PHAVU_008G110400g</name>
</gene>
<dbReference type="OrthoDB" id="1277335at2759"/>
<evidence type="ECO:0008006" key="3">
    <source>
        <dbReference type="Google" id="ProtNLM"/>
    </source>
</evidence>
<dbReference type="AlphaFoldDB" id="V7B4A7"/>
<dbReference type="PANTHER" id="PTHR33103">
    <property type="entry name" value="OS01G0153900 PROTEIN"/>
    <property type="match status" value="1"/>
</dbReference>
<dbReference type="OMA" id="GQCSKGY"/>
<keyword evidence="2" id="KW-1185">Reference proteome</keyword>
<dbReference type="Pfam" id="PF05056">
    <property type="entry name" value="DUF674"/>
    <property type="match status" value="2"/>
</dbReference>
<accession>V7B4A7</accession>
<evidence type="ECO:0000313" key="1">
    <source>
        <dbReference type="EMBL" id="ESW12415.1"/>
    </source>
</evidence>
<sequence length="418" mass="46781">MAAVEPEKRISLKLMALKEQSKVIFAEARKDFVDVLFIFLTLPLGTIFRLNLPKECLRTDMCEDMLLRPRNSMEAYYPVLISTYKNKRCNCGRMLDKPISPRTSDVFDGFVKSNPSFMITDDLKVFPYSFDKIINLLKVSGIKNISSLSEMTVDITKNQVCISFLTDLFLGKLRRDILHESGRITSWNLKANNSDEIEVKIVLRKSNGKILLAEGKADFADLIFSLLTIPLGGALQLMVGCSYVGSVDGLYKSVVDLDEHYFTTKEVKYKFVDPLLAPQFKLSNLLPLSCYNFPNYYYLSCNRSKIENYCLTTRYILPTSSTSCVSSVYVDPLSDPINNGEGYIKGPTTYIATDDLVVTPSSPISVMSLLSGMSFPVDDLEEKVVRIGTGVRILQASLISTSALTLGLSHLLTKVKEN</sequence>
<dbReference type="Gramene" id="ESW12415">
    <property type="protein sequence ID" value="ESW12415"/>
    <property type="gene ID" value="PHAVU_008G110400g"/>
</dbReference>
<proteinExistence type="predicted"/>
<name>V7B4A7_PHAVU</name>
<dbReference type="EMBL" id="CM002295">
    <property type="protein sequence ID" value="ESW12415.1"/>
    <property type="molecule type" value="Genomic_DNA"/>
</dbReference>
<organism evidence="1 2">
    <name type="scientific">Phaseolus vulgaris</name>
    <name type="common">Kidney bean</name>
    <name type="synonym">French bean</name>
    <dbReference type="NCBI Taxonomy" id="3885"/>
    <lineage>
        <taxon>Eukaryota</taxon>
        <taxon>Viridiplantae</taxon>
        <taxon>Streptophyta</taxon>
        <taxon>Embryophyta</taxon>
        <taxon>Tracheophyta</taxon>
        <taxon>Spermatophyta</taxon>
        <taxon>Magnoliopsida</taxon>
        <taxon>eudicotyledons</taxon>
        <taxon>Gunneridae</taxon>
        <taxon>Pentapetalae</taxon>
        <taxon>rosids</taxon>
        <taxon>fabids</taxon>
        <taxon>Fabales</taxon>
        <taxon>Fabaceae</taxon>
        <taxon>Papilionoideae</taxon>
        <taxon>50 kb inversion clade</taxon>
        <taxon>NPAAA clade</taxon>
        <taxon>indigoferoid/millettioid clade</taxon>
        <taxon>Phaseoleae</taxon>
        <taxon>Phaseolus</taxon>
    </lineage>
</organism>
<dbReference type="PANTHER" id="PTHR33103:SF43">
    <property type="entry name" value="DUF674 FAMILY PROTEIN"/>
    <property type="match status" value="1"/>
</dbReference>
<protein>
    <recommendedName>
        <fullName evidence="3">DUF674 family protein</fullName>
    </recommendedName>
</protein>
<dbReference type="InterPro" id="IPR007750">
    <property type="entry name" value="DUF674"/>
</dbReference>
<reference evidence="2" key="1">
    <citation type="journal article" date="2014" name="Nat. Genet.">
        <title>A reference genome for common bean and genome-wide analysis of dual domestications.</title>
        <authorList>
            <person name="Schmutz J."/>
            <person name="McClean P.E."/>
            <person name="Mamidi S."/>
            <person name="Wu G.A."/>
            <person name="Cannon S.B."/>
            <person name="Grimwood J."/>
            <person name="Jenkins J."/>
            <person name="Shu S."/>
            <person name="Song Q."/>
            <person name="Chavarro C."/>
            <person name="Torres-Torres M."/>
            <person name="Geffroy V."/>
            <person name="Moghaddam S.M."/>
            <person name="Gao D."/>
            <person name="Abernathy B."/>
            <person name="Barry K."/>
            <person name="Blair M."/>
            <person name="Brick M.A."/>
            <person name="Chovatia M."/>
            <person name="Gepts P."/>
            <person name="Goodstein D.M."/>
            <person name="Gonzales M."/>
            <person name="Hellsten U."/>
            <person name="Hyten D.L."/>
            <person name="Jia G."/>
            <person name="Kelly J.D."/>
            <person name="Kudrna D."/>
            <person name="Lee R."/>
            <person name="Richard M.M."/>
            <person name="Miklas P.N."/>
            <person name="Osorno J.M."/>
            <person name="Rodrigues J."/>
            <person name="Thareau V."/>
            <person name="Urrea C.A."/>
            <person name="Wang M."/>
            <person name="Yu Y."/>
            <person name="Zhang M."/>
            <person name="Wing R.A."/>
            <person name="Cregan P.B."/>
            <person name="Rokhsar D.S."/>
            <person name="Jackson S.A."/>
        </authorList>
    </citation>
    <scope>NUCLEOTIDE SEQUENCE [LARGE SCALE GENOMIC DNA]</scope>
    <source>
        <strain evidence="2">cv. G19833</strain>
    </source>
</reference>
<dbReference type="Proteomes" id="UP000000226">
    <property type="component" value="Chromosome 8"/>
</dbReference>